<dbReference type="AlphaFoldDB" id="A0A6L6GGI0"/>
<reference evidence="1 2" key="1">
    <citation type="submission" date="2019-11" db="EMBL/GenBank/DDBJ databases">
        <authorList>
            <person name="An D."/>
        </authorList>
    </citation>
    <scope>NUCLEOTIDE SEQUENCE [LARGE SCALE GENOMIC DNA]</scope>
    <source>
        <strain evidence="1 2">YIM 103518</strain>
    </source>
</reference>
<evidence type="ECO:0000313" key="1">
    <source>
        <dbReference type="EMBL" id="MTD11567.1"/>
    </source>
</evidence>
<proteinExistence type="predicted"/>
<dbReference type="Proteomes" id="UP000473854">
    <property type="component" value="Unassembled WGS sequence"/>
</dbReference>
<gene>
    <name evidence="1" type="ORF">GIX10_08995</name>
</gene>
<comment type="caution">
    <text evidence="1">The sequence shown here is derived from an EMBL/GenBank/DDBJ whole genome shotgun (WGS) entry which is preliminary data.</text>
</comment>
<evidence type="ECO:0000313" key="2">
    <source>
        <dbReference type="Proteomes" id="UP000473854"/>
    </source>
</evidence>
<dbReference type="EMBL" id="WLYL01000027">
    <property type="protein sequence ID" value="MTD11567.1"/>
    <property type="molecule type" value="Genomic_DNA"/>
</dbReference>
<organism evidence="1 2">
    <name type="scientific">Acinetobacter faecalis</name>
    <dbReference type="NCBI Taxonomy" id="2665161"/>
    <lineage>
        <taxon>Bacteria</taxon>
        <taxon>Pseudomonadati</taxon>
        <taxon>Pseudomonadota</taxon>
        <taxon>Gammaproteobacteria</taxon>
        <taxon>Moraxellales</taxon>
        <taxon>Moraxellaceae</taxon>
        <taxon>Acinetobacter</taxon>
    </lineage>
</organism>
<protein>
    <submittedName>
        <fullName evidence="1">Uncharacterized protein</fullName>
    </submittedName>
</protein>
<dbReference type="RefSeq" id="WP_154773162.1">
    <property type="nucleotide sequence ID" value="NZ_WLYL01000027.1"/>
</dbReference>
<accession>A0A6L6GGI0</accession>
<name>A0A6L6GGI0_9GAMM</name>
<sequence length="78" mass="9167">MHNAVYRNIENITKSNNDLMHEGLFYLEVKDNQLLKSYLIDYYDHINSLFDEICDVVSTKGSIETDKLLSDLENIKRL</sequence>